<dbReference type="RefSeq" id="WP_103806528.1">
    <property type="nucleotide sequence ID" value="NZ_PQVG01000007.1"/>
</dbReference>
<dbReference type="Gene3D" id="3.40.50.11350">
    <property type="match status" value="1"/>
</dbReference>
<protein>
    <submittedName>
        <fullName evidence="3">Alpha-1,2-fucosyltransferase</fullName>
    </submittedName>
</protein>
<dbReference type="OrthoDB" id="9794601at2"/>
<dbReference type="AlphaFoldDB" id="A0A2S5A6E6"/>
<evidence type="ECO:0000256" key="2">
    <source>
        <dbReference type="ARBA" id="ARBA00022679"/>
    </source>
</evidence>
<accession>A0A2S5A6E6</accession>
<proteinExistence type="predicted"/>
<dbReference type="Proteomes" id="UP000237310">
    <property type="component" value="Unassembled WGS sequence"/>
</dbReference>
<sequence length="289" mass="34265">MIGVKLWGGLGNQMFQYAFGLYLAEKRNEKPYFFTDFNTIESLDIDYFKVSIDLLLQETLQKNGYSFQNHFLYRAKRKLIQKFPLWSQKIMVENISGFRPNISDKYSLFDGYWQSYKYLEPIEQKLRTQFVSKKNLILNTELYSEIKKGNSVSLHIRRGDYLKGKNTEIYENIPLAYYQAAIDYFLKEIDNPQFYVFSNDLNWVKNNLKTTTEHTFFYVDNTDTENATLADLQLMSSCKHHIIANSTFSWWGAWLNPSKEKKVIAPKNWYKGEINDLTLDLIPSEWKRL</sequence>
<name>A0A2S5A6E6_9FLAO</name>
<dbReference type="PANTHER" id="PTHR11927">
    <property type="entry name" value="GALACTOSIDE 2-L-FUCOSYLTRANSFERASE"/>
    <property type="match status" value="1"/>
</dbReference>
<evidence type="ECO:0000313" key="4">
    <source>
        <dbReference type="Proteomes" id="UP000237310"/>
    </source>
</evidence>
<dbReference type="PANTHER" id="PTHR11927:SF9">
    <property type="entry name" value="L-FUCOSYLTRANSFERASE"/>
    <property type="match status" value="1"/>
</dbReference>
<dbReference type="Pfam" id="PF01531">
    <property type="entry name" value="Glyco_transf_11"/>
    <property type="match status" value="1"/>
</dbReference>
<dbReference type="CDD" id="cd11301">
    <property type="entry name" value="Fut1_Fut2_like"/>
    <property type="match status" value="1"/>
</dbReference>
<dbReference type="EMBL" id="PQVG01000007">
    <property type="protein sequence ID" value="POY38094.1"/>
    <property type="molecule type" value="Genomic_DNA"/>
</dbReference>
<dbReference type="GO" id="GO:0016020">
    <property type="term" value="C:membrane"/>
    <property type="evidence" value="ECO:0007669"/>
    <property type="project" value="InterPro"/>
</dbReference>
<gene>
    <name evidence="3" type="ORF">C3L50_12525</name>
</gene>
<keyword evidence="2 3" id="KW-0808">Transferase</keyword>
<organism evidence="3 4">
    <name type="scientific">Flavobacterium alvei</name>
    <dbReference type="NCBI Taxonomy" id="2080416"/>
    <lineage>
        <taxon>Bacteria</taxon>
        <taxon>Pseudomonadati</taxon>
        <taxon>Bacteroidota</taxon>
        <taxon>Flavobacteriia</taxon>
        <taxon>Flavobacteriales</taxon>
        <taxon>Flavobacteriaceae</taxon>
        <taxon>Flavobacterium</taxon>
    </lineage>
</organism>
<evidence type="ECO:0000313" key="3">
    <source>
        <dbReference type="EMBL" id="POY38094.1"/>
    </source>
</evidence>
<dbReference type="InterPro" id="IPR002516">
    <property type="entry name" value="Glyco_trans_11"/>
</dbReference>
<reference evidence="3 4" key="1">
    <citation type="submission" date="2018-01" db="EMBL/GenBank/DDBJ databases">
        <authorList>
            <person name="Gaut B.S."/>
            <person name="Morton B.R."/>
            <person name="Clegg M.T."/>
            <person name="Duvall M.R."/>
        </authorList>
    </citation>
    <scope>NUCLEOTIDE SEQUENCE [LARGE SCALE GENOMIC DNA]</scope>
    <source>
        <strain evidence="3 4">HR-AY</strain>
    </source>
</reference>
<keyword evidence="1 3" id="KW-0328">Glycosyltransferase</keyword>
<comment type="caution">
    <text evidence="3">The sequence shown here is derived from an EMBL/GenBank/DDBJ whole genome shotgun (WGS) entry which is preliminary data.</text>
</comment>
<keyword evidence="4" id="KW-1185">Reference proteome</keyword>
<evidence type="ECO:0000256" key="1">
    <source>
        <dbReference type="ARBA" id="ARBA00022676"/>
    </source>
</evidence>
<dbReference type="GO" id="GO:0008107">
    <property type="term" value="F:galactoside 2-alpha-L-fucosyltransferase activity"/>
    <property type="evidence" value="ECO:0007669"/>
    <property type="project" value="InterPro"/>
</dbReference>
<dbReference type="GO" id="GO:0005975">
    <property type="term" value="P:carbohydrate metabolic process"/>
    <property type="evidence" value="ECO:0007669"/>
    <property type="project" value="InterPro"/>
</dbReference>